<dbReference type="KEGG" id="csg:Cylst_1545"/>
<reference evidence="2 3" key="1">
    <citation type="submission" date="2012-06" db="EMBL/GenBank/DDBJ databases">
        <title>Finished chromosome of genome of Cylindrospermum stagnale PCC 7417.</title>
        <authorList>
            <consortium name="US DOE Joint Genome Institute"/>
            <person name="Gugger M."/>
            <person name="Coursin T."/>
            <person name="Rippka R."/>
            <person name="Tandeau De Marsac N."/>
            <person name="Huntemann M."/>
            <person name="Wei C.-L."/>
            <person name="Han J."/>
            <person name="Detter J.C."/>
            <person name="Han C."/>
            <person name="Tapia R."/>
            <person name="Chen A."/>
            <person name="Kyrpides N."/>
            <person name="Mavromatis K."/>
            <person name="Markowitz V."/>
            <person name="Szeto E."/>
            <person name="Ivanova N."/>
            <person name="Pagani I."/>
            <person name="Pati A."/>
            <person name="Goodwin L."/>
            <person name="Nordberg H.P."/>
            <person name="Cantor M.N."/>
            <person name="Hua S.X."/>
            <person name="Woyke T."/>
            <person name="Kerfeld C.A."/>
        </authorList>
    </citation>
    <scope>NUCLEOTIDE SEQUENCE [LARGE SCALE GENOMIC DNA]</scope>
    <source>
        <strain evidence="2 3">PCC 7417</strain>
    </source>
</reference>
<organism evidence="2 3">
    <name type="scientific">Cylindrospermum stagnale PCC 7417</name>
    <dbReference type="NCBI Taxonomy" id="56107"/>
    <lineage>
        <taxon>Bacteria</taxon>
        <taxon>Bacillati</taxon>
        <taxon>Cyanobacteriota</taxon>
        <taxon>Cyanophyceae</taxon>
        <taxon>Nostocales</taxon>
        <taxon>Nostocaceae</taxon>
        <taxon>Cylindrospermum</taxon>
    </lineage>
</organism>
<dbReference type="HOGENOM" id="CLU_758028_0_0_3"/>
<gene>
    <name evidence="2" type="ORF">Cylst_1545</name>
</gene>
<proteinExistence type="predicted"/>
<dbReference type="AlphaFoldDB" id="K9WVI6"/>
<feature type="region of interest" description="Disordered" evidence="1">
    <location>
        <begin position="1"/>
        <end position="27"/>
    </location>
</feature>
<protein>
    <submittedName>
        <fullName evidence="2">Uncharacterized protein</fullName>
    </submittedName>
</protein>
<dbReference type="eggNOG" id="COG3103">
    <property type="taxonomic scope" value="Bacteria"/>
</dbReference>
<dbReference type="EMBL" id="CP003642">
    <property type="protein sequence ID" value="AFZ23829.1"/>
    <property type="molecule type" value="Genomic_DNA"/>
</dbReference>
<accession>K9WVI6</accession>
<feature type="compositionally biased region" description="Polar residues" evidence="1">
    <location>
        <begin position="10"/>
        <end position="19"/>
    </location>
</feature>
<sequence>MYSKQHRSYKNPSNSSDTPAPNRFAPRRFVVQPKTEEVEPVQEQTLDAQAKAERLKQVGTSFIDGAIFAHRPTPPKPPRIQMKLTLGQPRDMYQQEADKSRPDLYPTQKSLQNSISDVQLEQSSDVVQGKCSKCETDKSTGMSKSNPAADLLAMNRNGRCIKPEEVNQWIIEGNLAAAKGGEALLEFCQRLGELIGDCHGELEKRYGEMLNDRRTGQNLYETRHSRELGSNTWEGHQDYYDKIRTESMPNLLNFFDDHCANMAQLAYLALDVRNAELAMTRPAPKKPLPKESNSFMDKVIKAMEGLGIGLSLLWGILKILNPFNPFNGAQRYASGGQDTKQITASLAALGLNQRQIEGLLKLITP</sequence>
<dbReference type="RefSeq" id="WP_015207085.1">
    <property type="nucleotide sequence ID" value="NC_019757.1"/>
</dbReference>
<dbReference type="Proteomes" id="UP000010475">
    <property type="component" value="Chromosome"/>
</dbReference>
<dbReference type="STRING" id="56107.Cylst_1545"/>
<evidence type="ECO:0000313" key="3">
    <source>
        <dbReference type="Proteomes" id="UP000010475"/>
    </source>
</evidence>
<name>K9WVI6_9NOST</name>
<keyword evidence="3" id="KW-1185">Reference proteome</keyword>
<evidence type="ECO:0000313" key="2">
    <source>
        <dbReference type="EMBL" id="AFZ23829.1"/>
    </source>
</evidence>
<evidence type="ECO:0000256" key="1">
    <source>
        <dbReference type="SAM" id="MobiDB-lite"/>
    </source>
</evidence>